<reference evidence="3 4" key="1">
    <citation type="submission" date="2018-04" db="EMBL/GenBank/DDBJ databases">
        <title>Chryseobacterium oncorhynchi 701B-08T from rainbow trout, and Chryseobacterium viscerum 687B-08T from diseased fish.</title>
        <authorList>
            <person name="Jeong J.-J."/>
            <person name="Lee Y.J."/>
            <person name="Pathiraja D."/>
            <person name="Park B."/>
            <person name="Choi I.-G."/>
            <person name="Kim K.D."/>
        </authorList>
    </citation>
    <scope>NUCLEOTIDE SEQUENCE [LARGE SCALE GENOMIC DNA]</scope>
    <source>
        <strain evidence="3 4">687B-08</strain>
    </source>
</reference>
<dbReference type="SMART" id="SM00850">
    <property type="entry name" value="LytTR"/>
    <property type="match status" value="1"/>
</dbReference>
<evidence type="ECO:0000256" key="1">
    <source>
        <dbReference type="SAM" id="Phobius"/>
    </source>
</evidence>
<sequence>MKTIAYNNKKLRITGAFAASFYILFHGRSINLVKAFTSPGFYVALAISFAISFLLTYTVHIITVWLDKRSPWRSEPVKRSLLQFLLGVILPATADLMLISIYFHTLEQNIIDNGFLLIDFPVIVAFIVFMNLYYVIHYILLTEPKPTIEYIGEIDQNSENIETKTLTIDHSRQYLQFDIRQEILYFYRFRKHVKLFAVNGEEYPVKETLGSLAQQFKDCSFIQINRSVVLNFSIVEDYRPGLKRNTLELIFNNKYSNLLEDQHQDQFVVTKEHISKVTDFFNIN</sequence>
<evidence type="ECO:0000259" key="2">
    <source>
        <dbReference type="SMART" id="SM00850"/>
    </source>
</evidence>
<feature type="transmembrane region" description="Helical" evidence="1">
    <location>
        <begin position="84"/>
        <end position="103"/>
    </location>
</feature>
<feature type="transmembrane region" description="Helical" evidence="1">
    <location>
        <begin position="41"/>
        <end position="63"/>
    </location>
</feature>
<evidence type="ECO:0000313" key="3">
    <source>
        <dbReference type="EMBL" id="PWN64126.1"/>
    </source>
</evidence>
<keyword evidence="1" id="KW-0472">Membrane</keyword>
<dbReference type="Proteomes" id="UP000236413">
    <property type="component" value="Unassembled WGS sequence"/>
</dbReference>
<dbReference type="Gene3D" id="2.40.50.1020">
    <property type="entry name" value="LytTr DNA-binding domain"/>
    <property type="match status" value="1"/>
</dbReference>
<keyword evidence="1" id="KW-1133">Transmembrane helix</keyword>
<name>A0A316WUJ9_9FLAO</name>
<dbReference type="AlphaFoldDB" id="A0A316WUJ9"/>
<feature type="transmembrane region" description="Helical" evidence="1">
    <location>
        <begin position="12"/>
        <end position="29"/>
    </location>
</feature>
<evidence type="ECO:0000313" key="4">
    <source>
        <dbReference type="Proteomes" id="UP000236413"/>
    </source>
</evidence>
<organism evidence="3 4">
    <name type="scientific">Chryseobacterium viscerum</name>
    <dbReference type="NCBI Taxonomy" id="1037377"/>
    <lineage>
        <taxon>Bacteria</taxon>
        <taxon>Pseudomonadati</taxon>
        <taxon>Bacteroidota</taxon>
        <taxon>Flavobacteriia</taxon>
        <taxon>Flavobacteriales</taxon>
        <taxon>Weeksellaceae</taxon>
        <taxon>Chryseobacterium group</taxon>
        <taxon>Chryseobacterium</taxon>
    </lineage>
</organism>
<feature type="domain" description="HTH LytTR-type" evidence="2">
    <location>
        <begin position="172"/>
        <end position="282"/>
    </location>
</feature>
<dbReference type="Pfam" id="PF04397">
    <property type="entry name" value="LytTR"/>
    <property type="match status" value="1"/>
</dbReference>
<feature type="transmembrane region" description="Helical" evidence="1">
    <location>
        <begin position="115"/>
        <end position="136"/>
    </location>
</feature>
<protein>
    <submittedName>
        <fullName evidence="3">LytTR family transcriptional regulator</fullName>
    </submittedName>
</protein>
<dbReference type="EMBL" id="PPEG02000002">
    <property type="protein sequence ID" value="PWN64126.1"/>
    <property type="molecule type" value="Genomic_DNA"/>
</dbReference>
<gene>
    <name evidence="3" type="ORF">C1634_005910</name>
</gene>
<comment type="caution">
    <text evidence="3">The sequence shown here is derived from an EMBL/GenBank/DDBJ whole genome shotgun (WGS) entry which is preliminary data.</text>
</comment>
<keyword evidence="1" id="KW-0812">Transmembrane</keyword>
<dbReference type="RefSeq" id="WP_103231889.1">
    <property type="nucleotide sequence ID" value="NZ_PPEG02000002.1"/>
</dbReference>
<dbReference type="InterPro" id="IPR007492">
    <property type="entry name" value="LytTR_DNA-bd_dom"/>
</dbReference>
<accession>A0A316WUJ9</accession>
<proteinExistence type="predicted"/>
<dbReference type="GO" id="GO:0003677">
    <property type="term" value="F:DNA binding"/>
    <property type="evidence" value="ECO:0007669"/>
    <property type="project" value="InterPro"/>
</dbReference>